<dbReference type="RefSeq" id="XP_003286443.1">
    <property type="nucleotide sequence ID" value="XM_003286395.1"/>
</dbReference>
<dbReference type="GO" id="GO:0004844">
    <property type="term" value="F:uracil DNA N-glycosylase activity"/>
    <property type="evidence" value="ECO:0000318"/>
    <property type="project" value="GO_Central"/>
</dbReference>
<dbReference type="Gene3D" id="2.60.200.20">
    <property type="match status" value="1"/>
</dbReference>
<dbReference type="EMBL" id="GL871010">
    <property type="protein sequence ID" value="EGC37015.1"/>
    <property type="molecule type" value="Genomic_DNA"/>
</dbReference>
<dbReference type="VEuPathDB" id="AmoebaDB:DICPUDRAFT_87156"/>
<sequence length="794" mass="90545">MSNNTYRVEYAGSGRSSCKHSKCKKQIEKTSLRIGKLYPSDRFETDGQAIDWFHPNCFFEKQKNARKTTKKVDEIDDLEGFDDIKKSDQKLIEELINDHRDSILSKPKSKSKSKPKAKESKPTKSAASSWFVDDSGNIANSDDEDSHKNKSTSKHNHSKKQAAFEPNEQDDDDIFDDVDASKSLTSTVQSTKTSASTSKSNKKPFLLSSVLSKKWFDSLDTVLTQNKPLFEEIVGEKRNSSYLPISSQIFSSLNFVGSPKDCKVVFFGLSPNNKKETSCGFSFCDASADKWKLYNIKASTKNLIRAALIDRGFITKDDTLDSIQEALKEVDLPSDNPRDWFKSTAKQGVLWLNSSLTSVEDEDKVPVKVENYWKPVVNEIIRAIFNNKLEEENPSPTVVVLLGKQLSQLKNEIELIHSEFMGAVPVEYVEGVSPFLETFLNENYFKKINSYLETHGSKPIDWWKPKEDDEEEEEQEEQQEEQHEEQHEEEQQEEKGMIPEKKIGNKKSNIFDQDDFEEGPKDIDMEEKPIKSKSKSSSQPSNDFLSDTAEDIKPESKPICNLIQENGDKIQLKLDEPFTLGRNILEIKDKLVSRNQAVIKFVKSFSDTYCVELTPKGQNPIHIDKNGSLEPLAIDTPIYLNDGQQFLLCSQKYPFTVQLIKPSSTPKKQTPTKQAPTKQTPTKQTPSKQVTKRKYDDFEEEPQHNTKSTSSTKKVATESKPKPKSKPKKKDDFIDFEEEDDSGDDYIPSGSDDDSEFVGLKPFVKSRSQDKPACKYWDTCYRNNPQHFKDFRHP</sequence>
<dbReference type="GO" id="GO:0005739">
    <property type="term" value="C:mitochondrion"/>
    <property type="evidence" value="ECO:0000318"/>
    <property type="project" value="GO_Central"/>
</dbReference>
<dbReference type="InterPro" id="IPR008984">
    <property type="entry name" value="SMAD_FHA_dom_sf"/>
</dbReference>
<evidence type="ECO:0000256" key="5">
    <source>
        <dbReference type="ARBA" id="ARBA00023242"/>
    </source>
</evidence>
<feature type="region of interest" description="Disordered" evidence="6">
    <location>
        <begin position="660"/>
        <end position="758"/>
    </location>
</feature>
<accession>F0ZGB9</accession>
<evidence type="ECO:0000313" key="9">
    <source>
        <dbReference type="Proteomes" id="UP000001064"/>
    </source>
</evidence>
<dbReference type="InterPro" id="IPR036957">
    <property type="entry name" value="Znf_PARP_sf"/>
</dbReference>
<dbReference type="CDD" id="cd22671">
    <property type="entry name" value="FHA_APTX-like"/>
    <property type="match status" value="1"/>
</dbReference>
<keyword evidence="4" id="KW-0862">Zinc</keyword>
<dbReference type="AlphaFoldDB" id="F0ZGB9"/>
<evidence type="ECO:0000256" key="3">
    <source>
        <dbReference type="ARBA" id="ARBA00022771"/>
    </source>
</evidence>
<feature type="compositionally biased region" description="Acidic residues" evidence="6">
    <location>
        <begin position="468"/>
        <end position="479"/>
    </location>
</feature>
<dbReference type="Pfam" id="PF00645">
    <property type="entry name" value="zf-PARP"/>
    <property type="match status" value="1"/>
</dbReference>
<reference evidence="9" key="1">
    <citation type="journal article" date="2011" name="Genome Biol.">
        <title>Comparative genomics of the social amoebae Dictyostelium discoideum and Dictyostelium purpureum.</title>
        <authorList>
            <consortium name="US DOE Joint Genome Institute (JGI-PGF)"/>
            <person name="Sucgang R."/>
            <person name="Kuo A."/>
            <person name="Tian X."/>
            <person name="Salerno W."/>
            <person name="Parikh A."/>
            <person name="Feasley C.L."/>
            <person name="Dalin E."/>
            <person name="Tu H."/>
            <person name="Huang E."/>
            <person name="Barry K."/>
            <person name="Lindquist E."/>
            <person name="Shapiro H."/>
            <person name="Bruce D."/>
            <person name="Schmutz J."/>
            <person name="Salamov A."/>
            <person name="Fey P."/>
            <person name="Gaudet P."/>
            <person name="Anjard C."/>
            <person name="Babu M.M."/>
            <person name="Basu S."/>
            <person name="Bushmanova Y."/>
            <person name="van der Wel H."/>
            <person name="Katoh-Kurasawa M."/>
            <person name="Dinh C."/>
            <person name="Coutinho P.M."/>
            <person name="Saito T."/>
            <person name="Elias M."/>
            <person name="Schaap P."/>
            <person name="Kay R.R."/>
            <person name="Henrissat B."/>
            <person name="Eichinger L."/>
            <person name="Rivero F."/>
            <person name="Putnam N.H."/>
            <person name="West C.M."/>
            <person name="Loomis W.F."/>
            <person name="Chisholm R.L."/>
            <person name="Shaulsky G."/>
            <person name="Strassmann J.E."/>
            <person name="Queller D.C."/>
            <person name="Kuspa A."/>
            <person name="Grigoriev I.V."/>
        </authorList>
    </citation>
    <scope>NUCLEOTIDE SEQUENCE [LARGE SCALE GENOMIC DNA]</scope>
    <source>
        <strain evidence="9">QSDP1</strain>
    </source>
</reference>
<dbReference type="InterPro" id="IPR001510">
    <property type="entry name" value="Znf_PARP"/>
</dbReference>
<dbReference type="InterPro" id="IPR019406">
    <property type="entry name" value="APLF_PBZ"/>
</dbReference>
<dbReference type="GO" id="GO:0005634">
    <property type="term" value="C:nucleus"/>
    <property type="evidence" value="ECO:0000318"/>
    <property type="project" value="GO_Central"/>
</dbReference>
<feature type="compositionally biased region" description="Low complexity" evidence="6">
    <location>
        <begin position="661"/>
        <end position="689"/>
    </location>
</feature>
<feature type="compositionally biased region" description="Basic and acidic residues" evidence="6">
    <location>
        <begin position="458"/>
        <end position="467"/>
    </location>
</feature>
<gene>
    <name evidence="8" type="ORF">DICPUDRAFT_87156</name>
</gene>
<dbReference type="PRINTS" id="PR00624">
    <property type="entry name" value="HISTONEH5"/>
</dbReference>
<dbReference type="GeneID" id="10503859"/>
<dbReference type="OrthoDB" id="21099at2759"/>
<dbReference type="Proteomes" id="UP000001064">
    <property type="component" value="Unassembled WGS sequence"/>
</dbReference>
<dbReference type="SMART" id="SM01336">
    <property type="entry name" value="zf-PARP"/>
    <property type="match status" value="1"/>
</dbReference>
<dbReference type="GO" id="GO:0006334">
    <property type="term" value="P:nucleosome assembly"/>
    <property type="evidence" value="ECO:0007669"/>
    <property type="project" value="InterPro"/>
</dbReference>
<feature type="compositionally biased region" description="Acidic residues" evidence="6">
    <location>
        <begin position="734"/>
        <end position="744"/>
    </location>
</feature>
<dbReference type="GO" id="GO:0030527">
    <property type="term" value="F:structural constituent of chromatin"/>
    <property type="evidence" value="ECO:0007669"/>
    <property type="project" value="InterPro"/>
</dbReference>
<dbReference type="GO" id="GO:0000786">
    <property type="term" value="C:nucleosome"/>
    <property type="evidence" value="ECO:0007669"/>
    <property type="project" value="InterPro"/>
</dbReference>
<keyword evidence="2" id="KW-0479">Metal-binding</keyword>
<dbReference type="OMA" id="WKPKEDD"/>
<dbReference type="GO" id="GO:0008270">
    <property type="term" value="F:zinc ion binding"/>
    <property type="evidence" value="ECO:0007669"/>
    <property type="project" value="UniProtKB-KW"/>
</dbReference>
<dbReference type="InterPro" id="IPR005819">
    <property type="entry name" value="H1/H5"/>
</dbReference>
<keyword evidence="9" id="KW-1185">Reference proteome</keyword>
<dbReference type="InParanoid" id="F0ZGB9"/>
<dbReference type="FunCoup" id="F0ZGB9">
    <property type="interactions" value="486"/>
</dbReference>
<dbReference type="eggNOG" id="KOG4437">
    <property type="taxonomic scope" value="Eukaryota"/>
</dbReference>
<dbReference type="PANTHER" id="PTHR11264:SF0">
    <property type="entry name" value="URACIL-DNA GLYCOSYLASE"/>
    <property type="match status" value="1"/>
</dbReference>
<feature type="compositionally biased region" description="Acidic residues" evidence="6">
    <location>
        <begin position="167"/>
        <end position="176"/>
    </location>
</feature>
<dbReference type="KEGG" id="dpp:DICPUDRAFT_87156"/>
<dbReference type="Pfam" id="PF10283">
    <property type="entry name" value="zf-CCHH"/>
    <property type="match status" value="1"/>
</dbReference>
<dbReference type="Gene3D" id="3.40.470.10">
    <property type="entry name" value="Uracil-DNA glycosylase-like domain"/>
    <property type="match status" value="1"/>
</dbReference>
<comment type="subcellular location">
    <subcellularLocation>
        <location evidence="1">Nucleus</location>
    </subcellularLocation>
</comment>
<dbReference type="InterPro" id="IPR002043">
    <property type="entry name" value="UDG_fam1"/>
</dbReference>
<dbReference type="SUPFAM" id="SSF52141">
    <property type="entry name" value="Uracil-DNA glycosylase-like"/>
    <property type="match status" value="1"/>
</dbReference>
<proteinExistence type="predicted"/>
<evidence type="ECO:0000259" key="7">
    <source>
        <dbReference type="PROSITE" id="PS50064"/>
    </source>
</evidence>
<feature type="compositionally biased region" description="Basic and acidic residues" evidence="6">
    <location>
        <begin position="493"/>
        <end position="503"/>
    </location>
</feature>
<organism evidence="8 9">
    <name type="scientific">Dictyostelium purpureum</name>
    <name type="common">Slime mold</name>
    <dbReference type="NCBI Taxonomy" id="5786"/>
    <lineage>
        <taxon>Eukaryota</taxon>
        <taxon>Amoebozoa</taxon>
        <taxon>Evosea</taxon>
        <taxon>Eumycetozoa</taxon>
        <taxon>Dictyostelia</taxon>
        <taxon>Dictyosteliales</taxon>
        <taxon>Dictyosteliaceae</taxon>
        <taxon>Dictyostelium</taxon>
    </lineage>
</organism>
<feature type="compositionally biased region" description="Basic residues" evidence="6">
    <location>
        <begin position="149"/>
        <end position="160"/>
    </location>
</feature>
<evidence type="ECO:0000256" key="6">
    <source>
        <dbReference type="SAM" id="MobiDB-lite"/>
    </source>
</evidence>
<dbReference type="STRING" id="5786.F0ZGB9"/>
<dbReference type="SUPFAM" id="SSF57716">
    <property type="entry name" value="Glucocorticoid receptor-like (DNA-binding domain)"/>
    <property type="match status" value="1"/>
</dbReference>
<evidence type="ECO:0000313" key="8">
    <source>
        <dbReference type="EMBL" id="EGC37015.1"/>
    </source>
</evidence>
<feature type="compositionally biased region" description="Basic and acidic residues" evidence="6">
    <location>
        <begin position="693"/>
        <end position="704"/>
    </location>
</feature>
<evidence type="ECO:0000256" key="1">
    <source>
        <dbReference type="ARBA" id="ARBA00004123"/>
    </source>
</evidence>
<keyword evidence="3" id="KW-0863">Zinc-finger</keyword>
<keyword evidence="5" id="KW-0539">Nucleus</keyword>
<dbReference type="SUPFAM" id="SSF49879">
    <property type="entry name" value="SMAD/FHA domain"/>
    <property type="match status" value="1"/>
</dbReference>
<protein>
    <recommendedName>
        <fullName evidence="7">PARP-type domain-containing protein</fullName>
    </recommendedName>
</protein>
<evidence type="ECO:0000256" key="2">
    <source>
        <dbReference type="ARBA" id="ARBA00022723"/>
    </source>
</evidence>
<dbReference type="GO" id="GO:0003677">
    <property type="term" value="F:DNA binding"/>
    <property type="evidence" value="ECO:0007669"/>
    <property type="project" value="InterPro"/>
</dbReference>
<feature type="region of interest" description="Disordered" evidence="6">
    <location>
        <begin position="97"/>
        <end position="176"/>
    </location>
</feature>
<feature type="region of interest" description="Disordered" evidence="6">
    <location>
        <begin position="458"/>
        <end position="551"/>
    </location>
</feature>
<feature type="domain" description="PARP-type" evidence="7">
    <location>
        <begin position="6"/>
        <end position="100"/>
    </location>
</feature>
<evidence type="ECO:0000256" key="4">
    <source>
        <dbReference type="ARBA" id="ARBA00022833"/>
    </source>
</evidence>
<dbReference type="PANTHER" id="PTHR11264">
    <property type="entry name" value="URACIL-DNA GLYCOSYLASE"/>
    <property type="match status" value="1"/>
</dbReference>
<name>F0ZGB9_DICPU</name>
<dbReference type="Gene3D" id="3.30.1740.10">
    <property type="entry name" value="Zinc finger, PARP-type"/>
    <property type="match status" value="1"/>
</dbReference>
<dbReference type="GO" id="GO:0097510">
    <property type="term" value="P:base-excision repair, AP site formation via deaminated base removal"/>
    <property type="evidence" value="ECO:0000318"/>
    <property type="project" value="GO_Central"/>
</dbReference>
<dbReference type="PROSITE" id="PS50064">
    <property type="entry name" value="ZF_PARP_2"/>
    <property type="match status" value="1"/>
</dbReference>
<dbReference type="InterPro" id="IPR036895">
    <property type="entry name" value="Uracil-DNA_glycosylase-like_sf"/>
</dbReference>
<feature type="compositionally biased region" description="Basic and acidic residues" evidence="6">
    <location>
        <begin position="518"/>
        <end position="530"/>
    </location>
</feature>